<dbReference type="Pfam" id="PF13517">
    <property type="entry name" value="FG-GAP_3"/>
    <property type="match status" value="1"/>
</dbReference>
<proteinExistence type="predicted"/>
<feature type="transmembrane region" description="Helical" evidence="3">
    <location>
        <begin position="868"/>
        <end position="894"/>
    </location>
</feature>
<dbReference type="SUPFAM" id="SSF69318">
    <property type="entry name" value="Integrin alpha N-terminal domain"/>
    <property type="match status" value="1"/>
</dbReference>
<gene>
    <name evidence="4" type="ORF">OXD698_LOCUS10313</name>
</gene>
<accession>A0A818SNC7</accession>
<evidence type="ECO:0000256" key="3">
    <source>
        <dbReference type="SAM" id="Phobius"/>
    </source>
</evidence>
<keyword evidence="3" id="KW-0812">Transmembrane</keyword>
<feature type="transmembrane region" description="Helical" evidence="3">
    <location>
        <begin position="496"/>
        <end position="519"/>
    </location>
</feature>
<evidence type="ECO:0000313" key="5">
    <source>
        <dbReference type="Proteomes" id="UP000663844"/>
    </source>
</evidence>
<keyword evidence="3" id="KW-1133">Transmembrane helix</keyword>
<name>A0A818SNC7_9BILA</name>
<protein>
    <submittedName>
        <fullName evidence="4">Uncharacterized protein</fullName>
    </submittedName>
</protein>
<evidence type="ECO:0000256" key="2">
    <source>
        <dbReference type="SAM" id="MobiDB-lite"/>
    </source>
</evidence>
<feature type="transmembrane region" description="Helical" evidence="3">
    <location>
        <begin position="415"/>
        <end position="445"/>
    </location>
</feature>
<feature type="compositionally biased region" description="Basic and acidic residues" evidence="2">
    <location>
        <begin position="244"/>
        <end position="256"/>
    </location>
</feature>
<dbReference type="Proteomes" id="UP000663844">
    <property type="component" value="Unassembled WGS sequence"/>
</dbReference>
<dbReference type="InterPro" id="IPR028994">
    <property type="entry name" value="Integrin_alpha_N"/>
</dbReference>
<dbReference type="InterPro" id="IPR013517">
    <property type="entry name" value="FG-GAP"/>
</dbReference>
<dbReference type="PANTHER" id="PTHR46580:SF4">
    <property type="entry name" value="ATP_GTP-BINDING PROTEIN"/>
    <property type="match status" value="1"/>
</dbReference>
<feature type="transmembrane region" description="Helical" evidence="3">
    <location>
        <begin position="53"/>
        <end position="71"/>
    </location>
</feature>
<comment type="caution">
    <text evidence="4">The sequence shown here is derived from an EMBL/GenBank/DDBJ whole genome shotgun (WGS) entry which is preliminary data.</text>
</comment>
<evidence type="ECO:0000313" key="4">
    <source>
        <dbReference type="EMBL" id="CAF3671953.1"/>
    </source>
</evidence>
<reference evidence="4" key="1">
    <citation type="submission" date="2021-02" db="EMBL/GenBank/DDBJ databases">
        <authorList>
            <person name="Nowell W R."/>
        </authorList>
    </citation>
    <scope>NUCLEOTIDE SEQUENCE</scope>
</reference>
<organism evidence="4 5">
    <name type="scientific">Adineta steineri</name>
    <dbReference type="NCBI Taxonomy" id="433720"/>
    <lineage>
        <taxon>Eukaryota</taxon>
        <taxon>Metazoa</taxon>
        <taxon>Spiralia</taxon>
        <taxon>Gnathifera</taxon>
        <taxon>Rotifera</taxon>
        <taxon>Eurotatoria</taxon>
        <taxon>Bdelloidea</taxon>
        <taxon>Adinetida</taxon>
        <taxon>Adinetidae</taxon>
        <taxon>Adineta</taxon>
    </lineage>
</organism>
<feature type="transmembrane region" description="Helical" evidence="3">
    <location>
        <begin position="939"/>
        <end position="957"/>
    </location>
</feature>
<dbReference type="EMBL" id="CAJOAZ010000545">
    <property type="protein sequence ID" value="CAF3671953.1"/>
    <property type="molecule type" value="Genomic_DNA"/>
</dbReference>
<sequence>MNFKAAFHWLYEQIYNYNLFMLEETEYNDDEEDKEEGETGPASVLKQQKYTTWLYIFLLIVSCYILLYTAFMKTEYETITVFDVTPVVFEKLYRDHAETISCPCSTITVPLKGFVSNTITHHPICQSIFVSKKWIEALHFENASRYGTDDFRTTASSQFKILASLCSLSQDIVSQNLLDLDNNEFINNYLLSQEQVEDKVNGTIEFFKNSASSRIISFLNYLRTTTQADYLISALNTNYLIANEHHPSDDPKRDNNILKSGETKYSNKSNDASLDGQSMGCSNTNPTTTVSFSETSHVEKYYDRSTWTRPRPNVTVVSGFLTACTPLEAILQSTLDCLYIDKCLQFLMNYFPAISQMQKNWTNSVLSPTHEKHSVNDYLEDLFIEEWSTKMNYSKYSDKCNASMCTYMITDQTNFYSAITLFISLYGGLTIILRLIAPFLINIWLKCHSKNRNIFNAPSMIHIRKLGQFLKRLNLFKESNQRTEDNIKRQKISTRVYLILLIGLFLTLLLFTSLSTGMVPMTKRKPSLPTYRDLQDKYSKSLRCPCSHVTIPHRKFVSLSPVLHQVCKSDFVTEKWLSLLKGIRTRRSDVDWRNRAFSQFHLLSELCKLANKTINNDIDRFLSQPFIVSNVLPKTDFEKQLNLTLEQFFQSTIDYFDLLIKTVQILIQVDQPYSGPVGAYAVRLEGENHITAFIKNETNGPGKLEVKFRLAGPRNAGRTTCLCATDSHCNISSDIYDIVTHNGGHNNDISLYNVSGSIAGCSVTDSLLHSTLECYYSNSNCLQTLMNYSKKTSEINGENPSWFDVRPLDYNTTFSRFQPNTLISEIAQKIMIEQWNSSIAYDQFYESCAPTYCTYSQRIYKKNIFETMIMLLSWIGGLIFSLRLITPQLVNFVFNLLTKTKKERNQTQGNRYSDIYQIGSKNNIDRIKAKRLGQWATRLYLVLFAVGLVILTLHTIIRPQEFTKNFDKLTLNFSKQLFQQHKDKLNCPCSSIASPYNQFVNIKARFHEICSSPFASKEGRLNLTSNLNPNSPDYTQTDYRRFLSAHLQFLEGLCQLSDKTVNIFTQQFLSSLFVTNELLSEMNFDQRLNLTIKQSKLNIATTLTPLLFLIRMINNGNAFISTYGTNFQYIHPWKDLYDTYTPTQPIIYDDNCSCGLYSNCTTQATFIITNPSKIISIKGLKIGCTPSESFRASTLECFYNESCINLTKQYTINKRRMKYTNHFKPLSIINSSYSINTTIAELVDNLFIEDWNIKINYASYFEQCSPSLCSYNYIQRFNILHIVTTLIGLQGGLAMVLEWICPKIIRIIVKIYQYRKKRRNVVQPVFSIETIPTENIDNSVSTLESAPTNETFQTNSTSQFQCSFKFASIFSSTTGITTRSTVKIITNTAMVPTTTSKRIKFVCSLNFTQVSSAIGTFGRRRSLPVFGDFNGDKLLDIAFQTDNKRGINPNSIVVYLGNGRDEYFTRYRSLLSDSSSVSLRVAVTDFNCDSYQDIAVLYHYGQYIGIFMNTGARNFKAQKKSFTRKDKFPSYFAVGDFNSDTLPDVAVSYNCSNFIDVFFGNGDGIVSDSKMFQIGDELVVDQIIVDDFNADGNLDIGFGKTGQRISLLVGDGQGNFKAQTAFQVRFSGPSAWTGVGDFNGDGFVDIINVDLNSTSQDVFLNVCK</sequence>
<dbReference type="Gene3D" id="2.130.10.130">
    <property type="entry name" value="Integrin alpha, N-terminal"/>
    <property type="match status" value="1"/>
</dbReference>
<keyword evidence="3" id="KW-0472">Membrane</keyword>
<keyword evidence="1" id="KW-0732">Signal</keyword>
<evidence type="ECO:0000256" key="1">
    <source>
        <dbReference type="ARBA" id="ARBA00022729"/>
    </source>
</evidence>
<dbReference type="PANTHER" id="PTHR46580">
    <property type="entry name" value="SENSOR KINASE-RELATED"/>
    <property type="match status" value="1"/>
</dbReference>
<feature type="region of interest" description="Disordered" evidence="2">
    <location>
        <begin position="244"/>
        <end position="280"/>
    </location>
</feature>
<feature type="compositionally biased region" description="Polar residues" evidence="2">
    <location>
        <begin position="263"/>
        <end position="280"/>
    </location>
</feature>